<keyword evidence="4" id="KW-1185">Reference proteome</keyword>
<dbReference type="Proteomes" id="UP000057134">
    <property type="component" value="Chromosome"/>
</dbReference>
<organism evidence="1 4">
    <name type="scientific">Mycolicibacterium fortuitum</name>
    <name type="common">Mycobacterium fortuitum</name>
    <dbReference type="NCBI Taxonomy" id="1766"/>
    <lineage>
        <taxon>Bacteria</taxon>
        <taxon>Bacillati</taxon>
        <taxon>Actinomycetota</taxon>
        <taxon>Actinomycetes</taxon>
        <taxon>Mycobacteriales</taxon>
        <taxon>Mycobacteriaceae</taxon>
        <taxon>Mycolicibacterium</taxon>
    </lineage>
</organism>
<evidence type="ECO:0000313" key="1">
    <source>
        <dbReference type="EMBL" id="ALI26739.1"/>
    </source>
</evidence>
<accession>A0A0N9Y699</accession>
<dbReference type="Proteomes" id="UP000255389">
    <property type="component" value="Unassembled WGS sequence"/>
</dbReference>
<evidence type="ECO:0000313" key="4">
    <source>
        <dbReference type="Proteomes" id="UP000057134"/>
    </source>
</evidence>
<dbReference type="EMBL" id="JAWLVV010000004">
    <property type="protein sequence ID" value="MDV7289951.1"/>
    <property type="molecule type" value="Genomic_DNA"/>
</dbReference>
<dbReference type="Proteomes" id="UP001186041">
    <property type="component" value="Unassembled WGS sequence"/>
</dbReference>
<gene>
    <name evidence="3" type="ORF">NCTC1542_01435</name>
    <name evidence="2" type="ORF">R4485_07225</name>
    <name evidence="1" type="ORF">XA26_29040</name>
</gene>
<sequence length="180" mass="20262">MSFFGIPGYEPQWLVGRRTVARTHGRRLHAQVGRRLTRSWLVWNRTNDEWIADCPVLLVFEGEQVEITHQKVDDLSITWNVIDPGAPISYGEDPKDISLAWRDDACPRLAALHGQQLHTVELLVWSGSQTDSASDMVAVSFGFAHDRITISNGLDDNAIEFGPPDPAYRRHPLHNDVKGV</sequence>
<dbReference type="KEGG" id="mft:XA26_29040"/>
<dbReference type="EMBL" id="CP011269">
    <property type="protein sequence ID" value="ALI26739.1"/>
    <property type="molecule type" value="Genomic_DNA"/>
</dbReference>
<dbReference type="PATRIC" id="fig|1766.6.peg.2882"/>
<reference evidence="3 5" key="2">
    <citation type="submission" date="2018-06" db="EMBL/GenBank/DDBJ databases">
        <authorList>
            <consortium name="Pathogen Informatics"/>
            <person name="Doyle S."/>
        </authorList>
    </citation>
    <scope>NUCLEOTIDE SEQUENCE [LARGE SCALE GENOMIC DNA]</scope>
    <source>
        <strain evidence="3 5">NCTC1542</strain>
    </source>
</reference>
<dbReference type="STRING" id="1766.XA26_29040"/>
<evidence type="ECO:0000313" key="3">
    <source>
        <dbReference type="EMBL" id="STZ73887.1"/>
    </source>
</evidence>
<evidence type="ECO:0000313" key="2">
    <source>
        <dbReference type="EMBL" id="MDV7289951.1"/>
    </source>
</evidence>
<dbReference type="AlphaFoldDB" id="A0A0N9Y699"/>
<name>A0A0N9Y699_MYCFO</name>
<reference evidence="1 4" key="1">
    <citation type="journal article" date="2015" name="MBio">
        <title>Enzymatic Degradation of Phenazines Can Generate Energy and Protect Sensitive Organisms from Toxicity.</title>
        <authorList>
            <person name="Costa K.C."/>
            <person name="Bergkessel M."/>
            <person name="Saunders S."/>
            <person name="Korlach J."/>
            <person name="Newman D.K."/>
        </authorList>
    </citation>
    <scope>NUCLEOTIDE SEQUENCE [LARGE SCALE GENOMIC DNA]</scope>
    <source>
        <strain evidence="1 4">CT6</strain>
    </source>
</reference>
<proteinExistence type="predicted"/>
<dbReference type="EMBL" id="UGQY01000001">
    <property type="protein sequence ID" value="STZ73887.1"/>
    <property type="molecule type" value="Genomic_DNA"/>
</dbReference>
<dbReference type="RefSeq" id="WP_054602215.1">
    <property type="nucleotide sequence ID" value="NZ_CP011269.1"/>
</dbReference>
<evidence type="ECO:0000313" key="5">
    <source>
        <dbReference type="Proteomes" id="UP000255389"/>
    </source>
</evidence>
<protein>
    <submittedName>
        <fullName evidence="1">Uncharacterized protein</fullName>
    </submittedName>
</protein>
<reference evidence="2" key="3">
    <citation type="submission" date="2023-10" db="EMBL/GenBank/DDBJ databases">
        <title>Mycolicibacterium fortuitum clinical isolates causing pulmonary infections in humans.</title>
        <authorList>
            <person name="Mejia-Ponce P.M."/>
            <person name="Zenteno-Cuevas R."/>
            <person name="Licona-Cassani C."/>
        </authorList>
    </citation>
    <scope>NUCLEOTIDE SEQUENCE</scope>
    <source>
        <strain evidence="2">M8</strain>
    </source>
</reference>